<dbReference type="EMBL" id="JBEPMK010000005">
    <property type="protein sequence ID" value="MET3644901.1"/>
    <property type="molecule type" value="Genomic_DNA"/>
</dbReference>
<evidence type="ECO:0000259" key="1">
    <source>
        <dbReference type="Pfam" id="PF00814"/>
    </source>
</evidence>
<protein>
    <submittedName>
        <fullName evidence="2">tRNA threonylcarbamoyl adenosine modification protein YeaZ</fullName>
    </submittedName>
</protein>
<gene>
    <name evidence="2" type="ORF">ABID27_001532</name>
</gene>
<dbReference type="InterPro" id="IPR000905">
    <property type="entry name" value="Gcp-like_dom"/>
</dbReference>
<dbReference type="CDD" id="cd24032">
    <property type="entry name" value="ASKHA_NBD_TsaB"/>
    <property type="match status" value="1"/>
</dbReference>
<feature type="domain" description="Gcp-like" evidence="1">
    <location>
        <begin position="41"/>
        <end position="222"/>
    </location>
</feature>
<comment type="caution">
    <text evidence="2">The sequence shown here is derived from an EMBL/GenBank/DDBJ whole genome shotgun (WGS) entry which is preliminary data.</text>
</comment>
<dbReference type="PANTHER" id="PTHR11735">
    <property type="entry name" value="TRNA N6-ADENOSINE THREONYLCARBAMOYLTRANSFERASE"/>
    <property type="match status" value="1"/>
</dbReference>
<dbReference type="NCBIfam" id="TIGR03725">
    <property type="entry name" value="T6A_YeaZ"/>
    <property type="match status" value="1"/>
</dbReference>
<dbReference type="InterPro" id="IPR022496">
    <property type="entry name" value="T6A_TsaB"/>
</dbReference>
<organism evidence="2 3">
    <name type="scientific">Streptococcus gallinaceus</name>
    <dbReference type="NCBI Taxonomy" id="165758"/>
    <lineage>
        <taxon>Bacteria</taxon>
        <taxon>Bacillati</taxon>
        <taxon>Bacillota</taxon>
        <taxon>Bacilli</taxon>
        <taxon>Lactobacillales</taxon>
        <taxon>Streptococcaceae</taxon>
        <taxon>Streptococcus</taxon>
    </lineage>
</organism>
<evidence type="ECO:0000313" key="3">
    <source>
        <dbReference type="Proteomes" id="UP001549055"/>
    </source>
</evidence>
<dbReference type="SUPFAM" id="SSF53067">
    <property type="entry name" value="Actin-like ATPase domain"/>
    <property type="match status" value="2"/>
</dbReference>
<dbReference type="Pfam" id="PF00814">
    <property type="entry name" value="TsaD"/>
    <property type="match status" value="1"/>
</dbReference>
<sequence>MDKRRESDDSMKLLAFDTSSHALSVAILEGQTLLAETKVTVKKNHSVSLMPTIDFLMAKVGWKPSDLERIVVAEGPGSYTGLRVAVATAKTLAYALKIDLVGVSSLYALTQVGFDGLIVPLMDARRNNVYVGFYENDRSVEPDHHASFEEVLEQLQGQENLAFVGEVEAFRDQIEAALPQAKIIPSLPSAEWIGLAGQDLPAVDVEAFVPRYLKRVEAEENWLKNNSESNPADYIKRV</sequence>
<dbReference type="Proteomes" id="UP001549055">
    <property type="component" value="Unassembled WGS sequence"/>
</dbReference>
<reference evidence="2 3" key="1">
    <citation type="submission" date="2024-06" db="EMBL/GenBank/DDBJ databases">
        <title>Genomic Encyclopedia of Type Strains, Phase IV (KMG-IV): sequencing the most valuable type-strain genomes for metagenomic binning, comparative biology and taxonomic classification.</title>
        <authorList>
            <person name="Goeker M."/>
        </authorList>
    </citation>
    <scope>NUCLEOTIDE SEQUENCE [LARGE SCALE GENOMIC DNA]</scope>
    <source>
        <strain evidence="2 3">DSM 15349</strain>
    </source>
</reference>
<keyword evidence="3" id="KW-1185">Reference proteome</keyword>
<dbReference type="InterPro" id="IPR043129">
    <property type="entry name" value="ATPase_NBD"/>
</dbReference>
<name>A0ABV2JLV9_9STRE</name>
<dbReference type="PANTHER" id="PTHR11735:SF11">
    <property type="entry name" value="TRNA THREONYLCARBAMOYLADENOSINE BIOSYNTHESIS PROTEIN TSAB"/>
    <property type="match status" value="1"/>
</dbReference>
<dbReference type="Gene3D" id="3.30.420.40">
    <property type="match status" value="2"/>
</dbReference>
<accession>A0ABV2JLV9</accession>
<evidence type="ECO:0000313" key="2">
    <source>
        <dbReference type="EMBL" id="MET3644901.1"/>
    </source>
</evidence>
<proteinExistence type="predicted"/>